<evidence type="ECO:0000256" key="2">
    <source>
        <dbReference type="SAM" id="SignalP"/>
    </source>
</evidence>
<dbReference type="EMBL" id="JAPFFF010000019">
    <property type="protein sequence ID" value="KAK8857840.1"/>
    <property type="molecule type" value="Genomic_DNA"/>
</dbReference>
<feature type="signal peptide" evidence="2">
    <location>
        <begin position="1"/>
        <end position="18"/>
    </location>
</feature>
<evidence type="ECO:0000313" key="3">
    <source>
        <dbReference type="EMBL" id="KAK8857840.1"/>
    </source>
</evidence>
<gene>
    <name evidence="3" type="ORF">M9Y10_012935</name>
</gene>
<organism evidence="3 4">
    <name type="scientific">Tritrichomonas musculus</name>
    <dbReference type="NCBI Taxonomy" id="1915356"/>
    <lineage>
        <taxon>Eukaryota</taxon>
        <taxon>Metamonada</taxon>
        <taxon>Parabasalia</taxon>
        <taxon>Tritrichomonadida</taxon>
        <taxon>Tritrichomonadidae</taxon>
        <taxon>Tritrichomonas</taxon>
    </lineage>
</organism>
<dbReference type="InterPro" id="IPR036249">
    <property type="entry name" value="Thioredoxin-like_sf"/>
</dbReference>
<evidence type="ECO:0000256" key="1">
    <source>
        <dbReference type="SAM" id="MobiDB-lite"/>
    </source>
</evidence>
<proteinExistence type="predicted"/>
<reference evidence="3 4" key="1">
    <citation type="submission" date="2024-04" db="EMBL/GenBank/DDBJ databases">
        <title>Tritrichomonas musculus Genome.</title>
        <authorList>
            <person name="Alves-Ferreira E."/>
            <person name="Grigg M."/>
            <person name="Lorenzi H."/>
            <person name="Galac M."/>
        </authorList>
    </citation>
    <scope>NUCLEOTIDE SEQUENCE [LARGE SCALE GENOMIC DNA]</scope>
    <source>
        <strain evidence="3 4">EAF2021</strain>
    </source>
</reference>
<dbReference type="Gene3D" id="3.40.30.10">
    <property type="entry name" value="Glutaredoxin"/>
    <property type="match status" value="1"/>
</dbReference>
<name>A0ABR2I8E4_9EUKA</name>
<dbReference type="SUPFAM" id="SSF52833">
    <property type="entry name" value="Thioredoxin-like"/>
    <property type="match status" value="1"/>
</dbReference>
<evidence type="ECO:0008006" key="5">
    <source>
        <dbReference type="Google" id="ProtNLM"/>
    </source>
</evidence>
<dbReference type="Proteomes" id="UP001470230">
    <property type="component" value="Unassembled WGS sequence"/>
</dbReference>
<comment type="caution">
    <text evidence="3">The sequence shown here is derived from an EMBL/GenBank/DDBJ whole genome shotgun (WGS) entry which is preliminary data.</text>
</comment>
<feature type="region of interest" description="Disordered" evidence="1">
    <location>
        <begin position="309"/>
        <end position="350"/>
    </location>
</feature>
<protein>
    <recommendedName>
        <fullName evidence="5">Thioredoxin domain-containing protein</fullName>
    </recommendedName>
</protein>
<sequence>MNAIIFALFFSIFHPFESKNEWEIILFKKTNCTLCYFVELEFKRTDLIFNGQISKKRPGKGQNKKNNLSFYIIDCNRRQRMCSSYDCFGVPTIILSNKKNKQIYRYNDEKSALCERLTKFIINKTNIQPRNKYYLDIFNDITKEQNEEIFENKIDEMISHYIELDVVNFSYVHQYDDLLRVKHIVSTGRCVALALPIHGMIPIHTRLIFDNFFKEHNFFPIVIQNRNSYRLEENLRIEVDIILFTSRGSFPVYVNNSIPNIIDFINYVCFVEGRQKLRQFVEMIIHGETQKTISIIENNLMMLKSHNFSKSSSKKTSSSSMQSSQSKEKYSTDSTDSSDSTSKIPISSSPENFDDQFNNLILPYEFRHFAEEPEKLISFAKMMYANNDLIHVINSINQLRNTIMHGNIKKSIEEKLSQRIIVLNVIKQIFFENFISKRLKNEKPYHHI</sequence>
<evidence type="ECO:0000313" key="4">
    <source>
        <dbReference type="Proteomes" id="UP001470230"/>
    </source>
</evidence>
<keyword evidence="4" id="KW-1185">Reference proteome</keyword>
<accession>A0ABR2I8E4</accession>
<feature type="chain" id="PRO_5047089623" description="Thioredoxin domain-containing protein" evidence="2">
    <location>
        <begin position="19"/>
        <end position="448"/>
    </location>
</feature>
<keyword evidence="2" id="KW-0732">Signal</keyword>
<feature type="compositionally biased region" description="Low complexity" evidence="1">
    <location>
        <begin position="332"/>
        <end position="350"/>
    </location>
</feature>
<feature type="compositionally biased region" description="Low complexity" evidence="1">
    <location>
        <begin position="309"/>
        <end position="325"/>
    </location>
</feature>